<dbReference type="PANTHER" id="PTHR45460">
    <property type="entry name" value="SIMILAR TO CYSTEINE PROTEINASE"/>
    <property type="match status" value="1"/>
</dbReference>
<organism evidence="1">
    <name type="scientific">Pseudarthrobacter sulfonivorans</name>
    <dbReference type="NCBI Taxonomy" id="121292"/>
    <lineage>
        <taxon>Bacteria</taxon>
        <taxon>Bacillati</taxon>
        <taxon>Actinomycetota</taxon>
        <taxon>Actinomycetes</taxon>
        <taxon>Micrococcales</taxon>
        <taxon>Micrococcaceae</taxon>
        <taxon>Pseudarthrobacter</taxon>
    </lineage>
</organism>
<name>A0A0U3REE4_9MICC</name>
<gene>
    <name evidence="1" type="ORF">AU252_22805</name>
</gene>
<reference evidence="1 2" key="1">
    <citation type="submission" date="2015-12" db="EMBL/GenBank/DDBJ databases">
        <authorList>
            <person name="Shamseldin A."/>
            <person name="Moawad H."/>
            <person name="Abd El-Rahim W.M."/>
            <person name="Sadowsky M.J."/>
        </authorList>
    </citation>
    <scope>NUCLEOTIDE SEQUENCE [LARGE SCALE GENOMIC DNA]</scope>
    <source>
        <strain evidence="1 2">Ar51</strain>
    </source>
</reference>
<evidence type="ECO:0000313" key="1">
    <source>
        <dbReference type="EMBL" id="ALV43649.1"/>
    </source>
</evidence>
<dbReference type="PANTHER" id="PTHR45460:SF2">
    <property type="entry name" value="ALPHA 1,3 GLUCANASE, GH71 FAMILY (EUROFUNG)"/>
    <property type="match status" value="1"/>
</dbReference>
<evidence type="ECO:0008006" key="3">
    <source>
        <dbReference type="Google" id="ProtNLM"/>
    </source>
</evidence>
<dbReference type="InterPro" id="IPR028994">
    <property type="entry name" value="Integrin_alpha_N"/>
</dbReference>
<dbReference type="EMBL" id="CP013747">
    <property type="protein sequence ID" value="ALV43649.1"/>
    <property type="molecule type" value="Genomic_DNA"/>
</dbReference>
<dbReference type="Proteomes" id="UP000065151">
    <property type="component" value="Chromosome"/>
</dbReference>
<sequence length="388" mass="40167">MATGNANGTFTQVSGRLDNFGAHPDAGGWTTAKHPRLLGDVNGDKRADIVGFSSKGVMVATGNANGTFTLVSGRLDNFGADPSAGGWTTEEHPRLLGDVNGDNRADIVGFSSKGVIVATGNANGTFTQVSGRLDNFGAHPDAGGWTTAKHPRLLGDVNGDKRADIVGFSSKGVMVATGNANGTFTLVSGRLDNFGADPSAGGWTTEEHPRLLGDVNGDNRADIVGFSSKGVIVATGNANGTFTQVSGRLDNFGAHPDAGGWTTAKHPRLLGDVNGDKRADIVGFSSKGVMVANGHTDGTFTLRPQRLDNFGADPSAGGWTTEEHPRLLCDVNGDNRADIVGFSSKGVIVATYDTNTTFVVRPGRLDNFGAHPDAGGWTTAAHPRLLAD</sequence>
<dbReference type="Gene3D" id="2.40.128.340">
    <property type="match status" value="1"/>
</dbReference>
<evidence type="ECO:0000313" key="2">
    <source>
        <dbReference type="Proteomes" id="UP000065151"/>
    </source>
</evidence>
<proteinExistence type="predicted"/>
<dbReference type="STRING" id="121292.AU252_22805"/>
<accession>A0A0U3REE4</accession>
<dbReference type="KEGG" id="psul:AU252_22805"/>
<protein>
    <recommendedName>
        <fullName evidence="3">VCBS repeat-containing protein</fullName>
    </recommendedName>
</protein>
<dbReference type="SUPFAM" id="SSF69318">
    <property type="entry name" value="Integrin alpha N-terminal domain"/>
    <property type="match status" value="1"/>
</dbReference>
<dbReference type="Gene3D" id="2.130.10.130">
    <property type="entry name" value="Integrin alpha, N-terminal"/>
    <property type="match status" value="1"/>
</dbReference>
<dbReference type="AlphaFoldDB" id="A0A0U3REE4"/>